<gene>
    <name evidence="2" type="ORF">NZ698_18520</name>
</gene>
<evidence type="ECO:0000256" key="1">
    <source>
        <dbReference type="SAM" id="Phobius"/>
    </source>
</evidence>
<feature type="transmembrane region" description="Helical" evidence="1">
    <location>
        <begin position="36"/>
        <end position="53"/>
    </location>
</feature>
<comment type="caution">
    <text evidence="2">The sequence shown here is derived from an EMBL/GenBank/DDBJ whole genome shotgun (WGS) entry which is preliminary data.</text>
</comment>
<evidence type="ECO:0000313" key="2">
    <source>
        <dbReference type="EMBL" id="MCU7619178.1"/>
    </source>
</evidence>
<feature type="transmembrane region" description="Helical" evidence="1">
    <location>
        <begin position="12"/>
        <end position="30"/>
    </location>
</feature>
<dbReference type="RefSeq" id="WP_263004737.1">
    <property type="nucleotide sequence ID" value="NZ_JAOTEM010000007.1"/>
</dbReference>
<keyword evidence="1" id="KW-0812">Transmembrane</keyword>
<proteinExistence type="predicted"/>
<keyword evidence="1" id="KW-1133">Transmembrane helix</keyword>
<dbReference type="EMBL" id="JAOTEM010000007">
    <property type="protein sequence ID" value="MCU7619178.1"/>
    <property type="molecule type" value="Genomic_DNA"/>
</dbReference>
<keyword evidence="1" id="KW-0472">Membrane</keyword>
<keyword evidence="3" id="KW-1185">Reference proteome</keyword>
<reference evidence="3" key="1">
    <citation type="submission" date="2023-07" db="EMBL/GenBank/DDBJ databases">
        <title>Chryseobacterium sp. strain PBS4-4 Genome sequencing and assembly.</title>
        <authorList>
            <person name="Jung Y."/>
        </authorList>
    </citation>
    <scope>NUCLEOTIDE SEQUENCE [LARGE SCALE GENOMIC DNA]</scope>
    <source>
        <strain evidence="3">PBS4-4</strain>
    </source>
</reference>
<name>A0ABT2WB18_9FLAO</name>
<sequence>MKVSNCTIAKITAYSLLLMTAVMLVCVLLIDQTIFDSVLFAAIVLLLVILTKIRIVTYEFSGGCVTIRKIHPFSFRRFISPAVEFPQNYIRDYNVNHHMVSGSLVLKVRSKRNKKYAVKIKLFGFTYAQRQKISSSLVSIVSQNNFNQTFN</sequence>
<organism evidence="2 3">
    <name type="scientific">Chryseobacterium edaphi</name>
    <dbReference type="NCBI Taxonomy" id="2976532"/>
    <lineage>
        <taxon>Bacteria</taxon>
        <taxon>Pseudomonadati</taxon>
        <taxon>Bacteroidota</taxon>
        <taxon>Flavobacteriia</taxon>
        <taxon>Flavobacteriales</taxon>
        <taxon>Weeksellaceae</taxon>
        <taxon>Chryseobacterium group</taxon>
        <taxon>Chryseobacterium</taxon>
    </lineage>
</organism>
<dbReference type="Proteomes" id="UP001208649">
    <property type="component" value="Unassembled WGS sequence"/>
</dbReference>
<accession>A0ABT2WB18</accession>
<protein>
    <submittedName>
        <fullName evidence="2">Uncharacterized protein</fullName>
    </submittedName>
</protein>
<evidence type="ECO:0000313" key="3">
    <source>
        <dbReference type="Proteomes" id="UP001208649"/>
    </source>
</evidence>